<dbReference type="VEuPathDB" id="FungiDB:PYU1_G013182"/>
<dbReference type="Proteomes" id="UP000019132">
    <property type="component" value="Unassembled WGS sequence"/>
</dbReference>
<dbReference type="AlphaFoldDB" id="K3X7L0"/>
<protein>
    <submittedName>
        <fullName evidence="1">Uncharacterized protein</fullName>
    </submittedName>
</protein>
<dbReference type="InParanoid" id="K3X7L0"/>
<evidence type="ECO:0000313" key="2">
    <source>
        <dbReference type="Proteomes" id="UP000019132"/>
    </source>
</evidence>
<evidence type="ECO:0000313" key="1">
    <source>
        <dbReference type="EnsemblProtists" id="PYU1_T013209"/>
    </source>
</evidence>
<organism evidence="1 2">
    <name type="scientific">Globisporangium ultimum (strain ATCC 200006 / CBS 805.95 / DAOM BR144)</name>
    <name type="common">Pythium ultimum</name>
    <dbReference type="NCBI Taxonomy" id="431595"/>
    <lineage>
        <taxon>Eukaryota</taxon>
        <taxon>Sar</taxon>
        <taxon>Stramenopiles</taxon>
        <taxon>Oomycota</taxon>
        <taxon>Peronosporomycetes</taxon>
        <taxon>Pythiales</taxon>
        <taxon>Pythiaceae</taxon>
        <taxon>Globisporangium</taxon>
    </lineage>
</organism>
<reference evidence="2" key="1">
    <citation type="journal article" date="2010" name="Genome Biol.">
        <title>Genome sequence of the necrotrophic plant pathogen Pythium ultimum reveals original pathogenicity mechanisms and effector repertoire.</title>
        <authorList>
            <person name="Levesque C.A."/>
            <person name="Brouwer H."/>
            <person name="Cano L."/>
            <person name="Hamilton J.P."/>
            <person name="Holt C."/>
            <person name="Huitema E."/>
            <person name="Raffaele S."/>
            <person name="Robideau G.P."/>
            <person name="Thines M."/>
            <person name="Win J."/>
            <person name="Zerillo M.M."/>
            <person name="Beakes G.W."/>
            <person name="Boore J.L."/>
            <person name="Busam D."/>
            <person name="Dumas B."/>
            <person name="Ferriera S."/>
            <person name="Fuerstenberg S.I."/>
            <person name="Gachon C.M."/>
            <person name="Gaulin E."/>
            <person name="Govers F."/>
            <person name="Grenville-Briggs L."/>
            <person name="Horner N."/>
            <person name="Hostetler J."/>
            <person name="Jiang R.H."/>
            <person name="Johnson J."/>
            <person name="Krajaejun T."/>
            <person name="Lin H."/>
            <person name="Meijer H.J."/>
            <person name="Moore B."/>
            <person name="Morris P."/>
            <person name="Phuntmart V."/>
            <person name="Puiu D."/>
            <person name="Shetty J."/>
            <person name="Stajich J.E."/>
            <person name="Tripathy S."/>
            <person name="Wawra S."/>
            <person name="van West P."/>
            <person name="Whitty B.R."/>
            <person name="Coutinho P.M."/>
            <person name="Henrissat B."/>
            <person name="Martin F."/>
            <person name="Thomas P.D."/>
            <person name="Tyler B.M."/>
            <person name="De Vries R.P."/>
            <person name="Kamoun S."/>
            <person name="Yandell M."/>
            <person name="Tisserat N."/>
            <person name="Buell C.R."/>
        </authorList>
    </citation>
    <scope>NUCLEOTIDE SEQUENCE</scope>
    <source>
        <strain evidence="2">DAOM:BR144</strain>
    </source>
</reference>
<reference evidence="2" key="2">
    <citation type="submission" date="2010-04" db="EMBL/GenBank/DDBJ databases">
        <authorList>
            <person name="Buell R."/>
            <person name="Hamilton J."/>
            <person name="Hostetler J."/>
        </authorList>
    </citation>
    <scope>NUCLEOTIDE SEQUENCE [LARGE SCALE GENOMIC DNA]</scope>
    <source>
        <strain evidence="2">DAOM:BR144</strain>
    </source>
</reference>
<reference evidence="1" key="3">
    <citation type="submission" date="2015-02" db="UniProtKB">
        <authorList>
            <consortium name="EnsemblProtists"/>
        </authorList>
    </citation>
    <scope>IDENTIFICATION</scope>
    <source>
        <strain evidence="1">DAOM BR144</strain>
    </source>
</reference>
<keyword evidence="2" id="KW-1185">Reference proteome</keyword>
<dbReference type="OMA" id="HKANFIT"/>
<dbReference type="HOGENOM" id="CLU_109593_0_0_1"/>
<dbReference type="EnsemblProtists" id="PYU1_T013209">
    <property type="protein sequence ID" value="PYU1_T013209"/>
    <property type="gene ID" value="PYU1_G013182"/>
</dbReference>
<name>K3X7L0_GLOUD</name>
<dbReference type="eggNOG" id="ENOG502SH3H">
    <property type="taxonomic scope" value="Eukaryota"/>
</dbReference>
<proteinExistence type="predicted"/>
<sequence>MSLKYMLTAVPQLGAALLLLYYACTFHKPSSAVQQQLVIESCVHQSIAMLLQASILHATFHASSSLCCAFPVLCPIHTEKCDLASILPCPTRLRDFPHYDFVPRVAQCVATYALAFALASVRAAHRMKAMDARVRHAQFVTFERRPSAKPAPASVYI</sequence>
<accession>K3X7L0</accession>
<dbReference type="EMBL" id="GL376577">
    <property type="status" value="NOT_ANNOTATED_CDS"/>
    <property type="molecule type" value="Genomic_DNA"/>
</dbReference>